<dbReference type="EMBL" id="RBZM01000010">
    <property type="protein sequence ID" value="RKP47957.1"/>
    <property type="molecule type" value="Genomic_DNA"/>
</dbReference>
<sequence>MSVSTRKIVAGLFVSLDGIADAPEISPHEWTNDELMGRIAAGVAQADAVLLGSRTYSLLARFWKHQSDDIPMAKFLNGSPKYVVSSSPDALEWQPATLIQGNLFEELAKLKSQPGRNIQIPGSPTLVRSLLREGLLDELTLNICPVVVGSGLRLFDEIADPVRLKLVDSVVYGNGVIGVTYSLSLN</sequence>
<gene>
    <name evidence="2" type="ORF">D7Z26_22375</name>
</gene>
<feature type="domain" description="Bacterial bifunctional deaminase-reductase C-terminal" evidence="1">
    <location>
        <begin position="6"/>
        <end position="177"/>
    </location>
</feature>
<name>A0A494XAV6_9BACL</name>
<dbReference type="RefSeq" id="WP_120979247.1">
    <property type="nucleotide sequence ID" value="NZ_RBZM01000010.1"/>
</dbReference>
<reference evidence="2 3" key="1">
    <citation type="submission" date="2018-10" db="EMBL/GenBank/DDBJ databases">
        <title>Cohnella sp. M2MS4P-1, whole genome shotgun sequence.</title>
        <authorList>
            <person name="Tuo L."/>
        </authorList>
    </citation>
    <scope>NUCLEOTIDE SEQUENCE [LARGE SCALE GENOMIC DNA]</scope>
    <source>
        <strain evidence="2 3">M2MS4P-1</strain>
    </source>
</reference>
<evidence type="ECO:0000259" key="1">
    <source>
        <dbReference type="Pfam" id="PF01872"/>
    </source>
</evidence>
<protein>
    <submittedName>
        <fullName evidence="2">Dihydrofolate reductase</fullName>
    </submittedName>
</protein>
<dbReference type="InterPro" id="IPR002734">
    <property type="entry name" value="RibDG_C"/>
</dbReference>
<dbReference type="SUPFAM" id="SSF53597">
    <property type="entry name" value="Dihydrofolate reductase-like"/>
    <property type="match status" value="1"/>
</dbReference>
<dbReference type="OrthoDB" id="195113at2"/>
<dbReference type="Pfam" id="PF01872">
    <property type="entry name" value="RibD_C"/>
    <property type="match status" value="1"/>
</dbReference>
<proteinExistence type="predicted"/>
<dbReference type="GO" id="GO:0008703">
    <property type="term" value="F:5-amino-6-(5-phosphoribosylamino)uracil reductase activity"/>
    <property type="evidence" value="ECO:0007669"/>
    <property type="project" value="InterPro"/>
</dbReference>
<dbReference type="PANTHER" id="PTHR38011:SF11">
    <property type="entry name" value="2,5-DIAMINO-6-RIBOSYLAMINO-4(3H)-PYRIMIDINONE 5'-PHOSPHATE REDUCTASE"/>
    <property type="match status" value="1"/>
</dbReference>
<dbReference type="AlphaFoldDB" id="A0A494XAV6"/>
<dbReference type="InterPro" id="IPR024072">
    <property type="entry name" value="DHFR-like_dom_sf"/>
</dbReference>
<comment type="caution">
    <text evidence="2">The sequence shown here is derived from an EMBL/GenBank/DDBJ whole genome shotgun (WGS) entry which is preliminary data.</text>
</comment>
<evidence type="ECO:0000313" key="3">
    <source>
        <dbReference type="Proteomes" id="UP000282076"/>
    </source>
</evidence>
<evidence type="ECO:0000313" key="2">
    <source>
        <dbReference type="EMBL" id="RKP47957.1"/>
    </source>
</evidence>
<keyword evidence="3" id="KW-1185">Reference proteome</keyword>
<accession>A0A494XAV6</accession>
<dbReference type="InterPro" id="IPR050765">
    <property type="entry name" value="Riboflavin_Biosynth_HTPR"/>
</dbReference>
<dbReference type="PANTHER" id="PTHR38011">
    <property type="entry name" value="DIHYDROFOLATE REDUCTASE FAMILY PROTEIN (AFU_ORTHOLOGUE AFUA_8G06820)"/>
    <property type="match status" value="1"/>
</dbReference>
<dbReference type="Gene3D" id="3.40.430.10">
    <property type="entry name" value="Dihydrofolate Reductase, subunit A"/>
    <property type="match status" value="1"/>
</dbReference>
<dbReference type="GO" id="GO:0009231">
    <property type="term" value="P:riboflavin biosynthetic process"/>
    <property type="evidence" value="ECO:0007669"/>
    <property type="project" value="InterPro"/>
</dbReference>
<organism evidence="2 3">
    <name type="scientific">Cohnella endophytica</name>
    <dbReference type="NCBI Taxonomy" id="2419778"/>
    <lineage>
        <taxon>Bacteria</taxon>
        <taxon>Bacillati</taxon>
        <taxon>Bacillota</taxon>
        <taxon>Bacilli</taxon>
        <taxon>Bacillales</taxon>
        <taxon>Paenibacillaceae</taxon>
        <taxon>Cohnella</taxon>
    </lineage>
</organism>
<dbReference type="Proteomes" id="UP000282076">
    <property type="component" value="Unassembled WGS sequence"/>
</dbReference>